<dbReference type="Proteomes" id="UP000176998">
    <property type="component" value="Unassembled WGS sequence"/>
</dbReference>
<keyword evidence="2" id="KW-1185">Reference proteome</keyword>
<proteinExistence type="predicted"/>
<organism evidence="1 2">
    <name type="scientific">Colletotrichum orchidophilum</name>
    <dbReference type="NCBI Taxonomy" id="1209926"/>
    <lineage>
        <taxon>Eukaryota</taxon>
        <taxon>Fungi</taxon>
        <taxon>Dikarya</taxon>
        <taxon>Ascomycota</taxon>
        <taxon>Pezizomycotina</taxon>
        <taxon>Sordariomycetes</taxon>
        <taxon>Hypocreomycetidae</taxon>
        <taxon>Glomerellales</taxon>
        <taxon>Glomerellaceae</taxon>
        <taxon>Colletotrichum</taxon>
    </lineage>
</organism>
<sequence length="226" mass="26575">MAATPHSNEKKVQAMSNYVAAFELIVYSPSSECLALLIDRLTGGIMIAPGQNWAGFPYRNSVGDQQDVWVPEYIVQLGDTNSWTDHFELLDRKDVLAWDKSTTKVIKIRGHHVSQDNRLVFRVVYEGQGDRNAGNVDEVWMRTYYPRLVREYWRRFRKASRKARKEGEGRRPPTDEWWDRAAPEIRHRHWLNFLTNRPRNLPRLRFRDRIAGAFGRWEDADPIPPR</sequence>
<accession>A0A1G4B0E4</accession>
<dbReference type="GeneID" id="34563011"/>
<dbReference type="RefSeq" id="XP_022472016.1">
    <property type="nucleotide sequence ID" value="XM_022621501.1"/>
</dbReference>
<evidence type="ECO:0000313" key="2">
    <source>
        <dbReference type="Proteomes" id="UP000176998"/>
    </source>
</evidence>
<name>A0A1G4B0E4_9PEZI</name>
<dbReference type="AlphaFoldDB" id="A0A1G4B0E4"/>
<dbReference type="OrthoDB" id="10289589at2759"/>
<dbReference type="EMBL" id="MJBS01000092">
    <property type="protein sequence ID" value="OHE94854.1"/>
    <property type="molecule type" value="Genomic_DNA"/>
</dbReference>
<reference evidence="1 2" key="1">
    <citation type="submission" date="2016-09" db="EMBL/GenBank/DDBJ databases">
        <authorList>
            <person name="Capua I."/>
            <person name="De Benedictis P."/>
            <person name="Joannis T."/>
            <person name="Lombin L.H."/>
            <person name="Cattoli G."/>
        </authorList>
    </citation>
    <scope>NUCLEOTIDE SEQUENCE [LARGE SCALE GENOMIC DNA]</scope>
    <source>
        <strain evidence="1 2">IMI 309357</strain>
    </source>
</reference>
<protein>
    <submittedName>
        <fullName evidence="1">Uncharacterized protein</fullName>
    </submittedName>
</protein>
<gene>
    <name evidence="1" type="ORF">CORC01_09872</name>
</gene>
<evidence type="ECO:0000313" key="1">
    <source>
        <dbReference type="EMBL" id="OHE94854.1"/>
    </source>
</evidence>
<comment type="caution">
    <text evidence="1">The sequence shown here is derived from an EMBL/GenBank/DDBJ whole genome shotgun (WGS) entry which is preliminary data.</text>
</comment>